<comment type="similarity">
    <text evidence="3 12">Belongs to the methylenetetrahydrofolate reductase family.</text>
</comment>
<comment type="cofactor">
    <cofactor evidence="1 12">
        <name>FAD</name>
        <dbReference type="ChEBI" id="CHEBI:57692"/>
    </cofactor>
</comment>
<keyword evidence="14" id="KW-1185">Reference proteome</keyword>
<keyword evidence="8" id="KW-0520">NAD</keyword>
<accession>Q0ALW3</accession>
<dbReference type="InterPro" id="IPR004620">
    <property type="entry name" value="MTHF_reductase_bac"/>
</dbReference>
<evidence type="ECO:0000256" key="4">
    <source>
        <dbReference type="ARBA" id="ARBA00022605"/>
    </source>
</evidence>
<comment type="pathway">
    <text evidence="2 12">One-carbon metabolism; tetrahydrofolate interconversion.</text>
</comment>
<keyword evidence="6 12" id="KW-0274">FAD</keyword>
<evidence type="ECO:0000256" key="10">
    <source>
        <dbReference type="ARBA" id="ARBA00034478"/>
    </source>
</evidence>
<name>Q0ALW3_MARMM</name>
<evidence type="ECO:0000313" key="14">
    <source>
        <dbReference type="Proteomes" id="UP000001964"/>
    </source>
</evidence>
<keyword evidence="7 12" id="KW-0560">Oxidoreductase</keyword>
<evidence type="ECO:0000256" key="2">
    <source>
        <dbReference type="ARBA" id="ARBA00004777"/>
    </source>
</evidence>
<protein>
    <recommendedName>
        <fullName evidence="12">Methylenetetrahydrofolate reductase</fullName>
        <ecNumber evidence="12">1.5.1.54</ecNumber>
    </recommendedName>
</protein>
<evidence type="ECO:0000256" key="7">
    <source>
        <dbReference type="ARBA" id="ARBA00023002"/>
    </source>
</evidence>
<dbReference type="GO" id="GO:0009086">
    <property type="term" value="P:methionine biosynthetic process"/>
    <property type="evidence" value="ECO:0007669"/>
    <property type="project" value="UniProtKB-KW"/>
</dbReference>
<proteinExistence type="inferred from homology"/>
<dbReference type="UniPathway" id="UPA00193"/>
<organism evidence="13 14">
    <name type="scientific">Maricaulis maris (strain MCS10)</name>
    <name type="common">Caulobacter maris</name>
    <dbReference type="NCBI Taxonomy" id="394221"/>
    <lineage>
        <taxon>Bacteria</taxon>
        <taxon>Pseudomonadati</taxon>
        <taxon>Pseudomonadota</taxon>
        <taxon>Alphaproteobacteria</taxon>
        <taxon>Maricaulales</taxon>
        <taxon>Maricaulaceae</taxon>
        <taxon>Maricaulis</taxon>
    </lineage>
</organism>
<keyword evidence="5 12" id="KW-0285">Flavoprotein</keyword>
<dbReference type="InterPro" id="IPR029041">
    <property type="entry name" value="FAD-linked_oxidoreductase-like"/>
</dbReference>
<comment type="catalytic activity">
    <reaction evidence="11">
        <text>(6S)-5-methyl-5,6,7,8-tetrahydrofolate + NAD(+) = (6R)-5,10-methylene-5,6,7,8-tetrahydrofolate + NADH + H(+)</text>
        <dbReference type="Rhea" id="RHEA:19821"/>
        <dbReference type="ChEBI" id="CHEBI:15378"/>
        <dbReference type="ChEBI" id="CHEBI:15636"/>
        <dbReference type="ChEBI" id="CHEBI:18608"/>
        <dbReference type="ChEBI" id="CHEBI:57540"/>
        <dbReference type="ChEBI" id="CHEBI:57945"/>
        <dbReference type="EC" id="1.5.1.54"/>
    </reaction>
    <physiologicalReaction direction="right-to-left" evidence="11">
        <dbReference type="Rhea" id="RHEA:19823"/>
    </physiologicalReaction>
</comment>
<dbReference type="NCBIfam" id="TIGR00676">
    <property type="entry name" value="fadh2"/>
    <property type="match status" value="1"/>
</dbReference>
<evidence type="ECO:0000256" key="3">
    <source>
        <dbReference type="ARBA" id="ARBA00006743"/>
    </source>
</evidence>
<dbReference type="OrthoDB" id="9812555at2"/>
<evidence type="ECO:0000256" key="5">
    <source>
        <dbReference type="ARBA" id="ARBA00022630"/>
    </source>
</evidence>
<dbReference type="EC" id="1.5.1.54" evidence="12"/>
<dbReference type="STRING" id="394221.Mmar10_2438"/>
<evidence type="ECO:0000256" key="6">
    <source>
        <dbReference type="ARBA" id="ARBA00022827"/>
    </source>
</evidence>
<dbReference type="AlphaFoldDB" id="Q0ALW3"/>
<gene>
    <name evidence="13" type="ordered locus">Mmar10_2438</name>
</gene>
<dbReference type="Proteomes" id="UP000001964">
    <property type="component" value="Chromosome"/>
</dbReference>
<dbReference type="Pfam" id="PF02219">
    <property type="entry name" value="MTHFR"/>
    <property type="match status" value="1"/>
</dbReference>
<evidence type="ECO:0000256" key="9">
    <source>
        <dbReference type="ARBA" id="ARBA00023167"/>
    </source>
</evidence>
<evidence type="ECO:0000256" key="12">
    <source>
        <dbReference type="RuleBase" id="RU003862"/>
    </source>
</evidence>
<dbReference type="GO" id="GO:0005829">
    <property type="term" value="C:cytosol"/>
    <property type="evidence" value="ECO:0007669"/>
    <property type="project" value="InterPro"/>
</dbReference>
<dbReference type="RefSeq" id="WP_011644375.1">
    <property type="nucleotide sequence ID" value="NC_008347.1"/>
</dbReference>
<dbReference type="KEGG" id="mmr:Mmar10_2438"/>
<dbReference type="PANTHER" id="PTHR45754">
    <property type="entry name" value="METHYLENETETRAHYDROFOLATE REDUCTASE"/>
    <property type="match status" value="1"/>
</dbReference>
<sequence>MGEHGQAARKPDGLSVSFEFFPPKTDAMESTLWESISRLEPLRPDFVSVTYGAGGSTRDRTHRTVHRIVEETSIPPAAHLTCVNASKAEVDGVIRDYWKSGVRHIVALRGDPPDAIGGSYVPPAGGYANAAELARGISDIGDFEISVGCYPETHPESPNAGFDIDLLKAKIDAGATRAITQFFFDADVYFRFRDRARAAGITIPIVPGIMLQPNFKGLKRIAGLCGASLPKWLHEAYEGLDEDAGTRQLVTAHVAAKLCGKLRNGGVDGFHFYTLNRAELALSTCQLLGVKAGDRELQAVAS</sequence>
<keyword evidence="9" id="KW-0486">Methionine biosynthesis</keyword>
<evidence type="ECO:0000313" key="13">
    <source>
        <dbReference type="EMBL" id="ABI66730.1"/>
    </source>
</evidence>
<dbReference type="GO" id="GO:0071949">
    <property type="term" value="F:FAD binding"/>
    <property type="evidence" value="ECO:0007669"/>
    <property type="project" value="TreeGrafter"/>
</dbReference>
<dbReference type="SUPFAM" id="SSF51730">
    <property type="entry name" value="FAD-linked oxidoreductase"/>
    <property type="match status" value="1"/>
</dbReference>
<evidence type="ECO:0000256" key="11">
    <source>
        <dbReference type="ARBA" id="ARBA00048628"/>
    </source>
</evidence>
<evidence type="ECO:0000256" key="1">
    <source>
        <dbReference type="ARBA" id="ARBA00001974"/>
    </source>
</evidence>
<dbReference type="EMBL" id="CP000449">
    <property type="protein sequence ID" value="ABI66730.1"/>
    <property type="molecule type" value="Genomic_DNA"/>
</dbReference>
<dbReference type="Gene3D" id="3.20.20.220">
    <property type="match status" value="1"/>
</dbReference>
<dbReference type="PANTHER" id="PTHR45754:SF3">
    <property type="entry name" value="METHYLENETETRAHYDROFOLATE REDUCTASE (NADPH)"/>
    <property type="match status" value="1"/>
</dbReference>
<dbReference type="CDD" id="cd00537">
    <property type="entry name" value="MTHFR"/>
    <property type="match status" value="1"/>
</dbReference>
<comment type="pathway">
    <text evidence="10">Amino-acid biosynthesis; L-methionine biosynthesis via de novo pathway.</text>
</comment>
<evidence type="ECO:0000256" key="8">
    <source>
        <dbReference type="ARBA" id="ARBA00023027"/>
    </source>
</evidence>
<keyword evidence="4" id="KW-0028">Amino-acid biosynthesis</keyword>
<dbReference type="GO" id="GO:0035999">
    <property type="term" value="P:tetrahydrofolate interconversion"/>
    <property type="evidence" value="ECO:0007669"/>
    <property type="project" value="UniProtKB-UniPathway"/>
</dbReference>
<dbReference type="GO" id="GO:0106312">
    <property type="term" value="F:methylenetetrahydrofolate reductase (NADH) activity"/>
    <property type="evidence" value="ECO:0007669"/>
    <property type="project" value="UniProtKB-EC"/>
</dbReference>
<dbReference type="InterPro" id="IPR003171">
    <property type="entry name" value="Mehydrof_redctse-like"/>
</dbReference>
<reference evidence="13 14" key="1">
    <citation type="submission" date="2006-08" db="EMBL/GenBank/DDBJ databases">
        <title>Complete sequence of Maricaulis maris MCS10.</title>
        <authorList>
            <consortium name="US DOE Joint Genome Institute"/>
            <person name="Copeland A."/>
            <person name="Lucas S."/>
            <person name="Lapidus A."/>
            <person name="Barry K."/>
            <person name="Detter J.C."/>
            <person name="Glavina del Rio T."/>
            <person name="Hammon N."/>
            <person name="Israni S."/>
            <person name="Dalin E."/>
            <person name="Tice H."/>
            <person name="Pitluck S."/>
            <person name="Saunders E."/>
            <person name="Brettin T."/>
            <person name="Bruce D."/>
            <person name="Han C."/>
            <person name="Tapia R."/>
            <person name="Gilna P."/>
            <person name="Schmutz J."/>
            <person name="Larimer F."/>
            <person name="Land M."/>
            <person name="Hauser L."/>
            <person name="Kyrpides N."/>
            <person name="Mikhailova N."/>
            <person name="Viollier P."/>
            <person name="Stephens C."/>
            <person name="Richardson P."/>
        </authorList>
    </citation>
    <scope>NUCLEOTIDE SEQUENCE [LARGE SCALE GENOMIC DNA]</scope>
    <source>
        <strain evidence="13 14">MCS10</strain>
    </source>
</reference>
<dbReference type="eggNOG" id="COG0685">
    <property type="taxonomic scope" value="Bacteria"/>
</dbReference>
<dbReference type="HOGENOM" id="CLU_025841_0_0_5"/>